<dbReference type="AlphaFoldDB" id="A0A0S7YEJ0"/>
<protein>
    <submittedName>
        <fullName evidence="1">Uncharacterized protein</fullName>
    </submittedName>
</protein>
<sequence length="225" mass="26533">MSKKSNYLISVPHKIADFLKSFSFLAGLQNRGTCVILMPKFLETIYGLMKQNIFKVMFYDKLPLLFSRDHKMLKKQLEHEQFHYLVELNIPANISLPYLTSAEKRICLCDKNNFPYYNILIREGFTTLNGFFEIKDSNPQNLFHFNANRVKTMKRKLGKKRPLLFVNRHDDIEWEGIKVIVGKDIQNVDAEAYEMLYLADAYYGVHDELYEFATIFNKEIISHKK</sequence>
<name>A0A0S7YEJ0_UNCT6</name>
<gene>
    <name evidence="1" type="ORF">AMJ52_06025</name>
</gene>
<accession>A0A0S7YEJ0</accession>
<evidence type="ECO:0000313" key="2">
    <source>
        <dbReference type="Proteomes" id="UP000051012"/>
    </source>
</evidence>
<evidence type="ECO:0000313" key="1">
    <source>
        <dbReference type="EMBL" id="KPJ72508.1"/>
    </source>
</evidence>
<comment type="caution">
    <text evidence="1">The sequence shown here is derived from an EMBL/GenBank/DDBJ whole genome shotgun (WGS) entry which is preliminary data.</text>
</comment>
<reference evidence="1 2" key="1">
    <citation type="journal article" date="2015" name="Microbiome">
        <title>Genomic resolution of linkages in carbon, nitrogen, and sulfur cycling among widespread estuary sediment bacteria.</title>
        <authorList>
            <person name="Baker B.J."/>
            <person name="Lazar C.S."/>
            <person name="Teske A.P."/>
            <person name="Dick G.J."/>
        </authorList>
    </citation>
    <scope>NUCLEOTIDE SEQUENCE [LARGE SCALE GENOMIC DNA]</scope>
    <source>
        <strain evidence="1">DG_78</strain>
    </source>
</reference>
<proteinExistence type="predicted"/>
<dbReference type="Proteomes" id="UP000051012">
    <property type="component" value="Unassembled WGS sequence"/>
</dbReference>
<dbReference type="EMBL" id="LJNI01000070">
    <property type="protein sequence ID" value="KPJ72508.1"/>
    <property type="molecule type" value="Genomic_DNA"/>
</dbReference>
<organism evidence="1 2">
    <name type="scientific">candidate division TA06 bacterium DG_78</name>
    <dbReference type="NCBI Taxonomy" id="1703772"/>
    <lineage>
        <taxon>Bacteria</taxon>
        <taxon>Bacteria division TA06</taxon>
    </lineage>
</organism>